<comment type="pathway">
    <text evidence="12">Carbohydrate metabolism; D-ribose degradation; D-ribose 5-phosphate from beta-D-ribopyranose: step 2/2.</text>
</comment>
<evidence type="ECO:0000256" key="3">
    <source>
        <dbReference type="ARBA" id="ARBA00016943"/>
    </source>
</evidence>
<comment type="subcellular location">
    <subcellularLocation>
        <location evidence="12">Cytoplasm</location>
    </subcellularLocation>
</comment>
<evidence type="ECO:0000256" key="1">
    <source>
        <dbReference type="ARBA" id="ARBA00005380"/>
    </source>
</evidence>
<dbReference type="SUPFAM" id="SSF53613">
    <property type="entry name" value="Ribokinase-like"/>
    <property type="match status" value="1"/>
</dbReference>
<dbReference type="PROSITE" id="PS00584">
    <property type="entry name" value="PFKB_KINASES_2"/>
    <property type="match status" value="1"/>
</dbReference>
<dbReference type="InterPro" id="IPR002173">
    <property type="entry name" value="Carboh/pur_kinase_PfkB_CS"/>
</dbReference>
<evidence type="ECO:0000256" key="12">
    <source>
        <dbReference type="HAMAP-Rule" id="MF_01987"/>
    </source>
</evidence>
<keyword evidence="12" id="KW-0963">Cytoplasm</keyword>
<keyword evidence="15" id="KW-1185">Reference proteome</keyword>
<feature type="binding site" evidence="12">
    <location>
        <position position="236"/>
    </location>
    <ligand>
        <name>K(+)</name>
        <dbReference type="ChEBI" id="CHEBI:29103"/>
    </ligand>
</feature>
<comment type="cofactor">
    <cofactor evidence="12">
        <name>Mg(2+)</name>
        <dbReference type="ChEBI" id="CHEBI:18420"/>
    </cofactor>
    <text evidence="12">Requires a divalent cation, most likely magnesium in vivo, as an electrophilic catalyst to aid phosphoryl group transfer. It is the chelate of the metal and the nucleotide that is the actual substrate.</text>
</comment>
<dbReference type="Gene3D" id="3.40.1190.20">
    <property type="match status" value="1"/>
</dbReference>
<keyword evidence="11 12" id="KW-0119">Carbohydrate metabolism</keyword>
<gene>
    <name evidence="12 14" type="primary">rbsK</name>
    <name evidence="14" type="ORF">RQP18_05570</name>
</gene>
<name>A0ABZ3CMF5_9STAP</name>
<feature type="binding site" evidence="12">
    <location>
        <begin position="13"/>
        <end position="15"/>
    </location>
    <ligand>
        <name>substrate</name>
    </ligand>
</feature>
<dbReference type="CDD" id="cd01174">
    <property type="entry name" value="ribokinase"/>
    <property type="match status" value="1"/>
</dbReference>
<evidence type="ECO:0000256" key="2">
    <source>
        <dbReference type="ARBA" id="ARBA00012035"/>
    </source>
</evidence>
<dbReference type="InterPro" id="IPR011877">
    <property type="entry name" value="Ribokinase"/>
</dbReference>
<dbReference type="InterPro" id="IPR029056">
    <property type="entry name" value="Ribokinase-like"/>
</dbReference>
<evidence type="ECO:0000256" key="5">
    <source>
        <dbReference type="ARBA" id="ARBA00022723"/>
    </source>
</evidence>
<evidence type="ECO:0000313" key="14">
    <source>
        <dbReference type="EMBL" id="WZX30662.1"/>
    </source>
</evidence>
<comment type="function">
    <text evidence="12">Catalyzes the phosphorylation of ribose at O-5 in a reaction requiring ATP and magnesium. The resulting D-ribose-5-phosphate can then be used either for sythesis of nucleotides, histidine, and tryptophan, or as a component of the pentose phosphate pathway.</text>
</comment>
<evidence type="ECO:0000256" key="7">
    <source>
        <dbReference type="ARBA" id="ARBA00022777"/>
    </source>
</evidence>
<proteinExistence type="inferred from homology"/>
<evidence type="ECO:0000256" key="9">
    <source>
        <dbReference type="ARBA" id="ARBA00022842"/>
    </source>
</evidence>
<evidence type="ECO:0000259" key="13">
    <source>
        <dbReference type="Pfam" id="PF00294"/>
    </source>
</evidence>
<dbReference type="Pfam" id="PF00294">
    <property type="entry name" value="PfkB"/>
    <property type="match status" value="1"/>
</dbReference>
<dbReference type="InterPro" id="IPR002139">
    <property type="entry name" value="Ribo/fructo_kinase"/>
</dbReference>
<evidence type="ECO:0000256" key="4">
    <source>
        <dbReference type="ARBA" id="ARBA00022679"/>
    </source>
</evidence>
<dbReference type="HAMAP" id="MF_01987">
    <property type="entry name" value="Ribokinase"/>
    <property type="match status" value="1"/>
</dbReference>
<dbReference type="GO" id="GO:0004747">
    <property type="term" value="F:ribokinase activity"/>
    <property type="evidence" value="ECO:0007669"/>
    <property type="project" value="UniProtKB-EC"/>
</dbReference>
<evidence type="ECO:0000313" key="15">
    <source>
        <dbReference type="Proteomes" id="UP001455384"/>
    </source>
</evidence>
<sequence length="289" mass="30907">MKKPRITVIGSINMDLVTVAENMPEQGETISGDSFKTLPGGKGANQAVAAARLGAEVHMIGKVGDDPFGRALLENFKTQGVNTDPIETEAGTSSGLANIIVSNHDNRIIIIAGANGEVNPDYVNGFKKQIGASDYVLIQFEIPKRTIEHILDLCETLGVPVIINPAPAMQLDDVHWEKAAYITPNDNEAEKLFAYDTDGLPKFHERLIITNGAKGASFFREDRMITVPTEKVEVTDTTGAGDTFNGALAVALAEGKALEEAVAFANKAASLSVQKLGAQSGMPKREEME</sequence>
<feature type="binding site" evidence="12">
    <location>
        <position position="238"/>
    </location>
    <ligand>
        <name>K(+)</name>
        <dbReference type="ChEBI" id="CHEBI:29103"/>
    </ligand>
</feature>
<dbReference type="NCBIfam" id="TIGR02152">
    <property type="entry name" value="D_ribokin_bact"/>
    <property type="match status" value="1"/>
</dbReference>
<comment type="catalytic activity">
    <reaction evidence="12">
        <text>D-ribose + ATP = D-ribose 5-phosphate + ADP + H(+)</text>
        <dbReference type="Rhea" id="RHEA:13697"/>
        <dbReference type="ChEBI" id="CHEBI:15378"/>
        <dbReference type="ChEBI" id="CHEBI:30616"/>
        <dbReference type="ChEBI" id="CHEBI:47013"/>
        <dbReference type="ChEBI" id="CHEBI:78346"/>
        <dbReference type="ChEBI" id="CHEBI:456216"/>
        <dbReference type="EC" id="2.7.1.15"/>
    </reaction>
</comment>
<reference evidence="15" key="1">
    <citation type="submission" date="2023-10" db="EMBL/GenBank/DDBJ databases">
        <title>Genome analysis and identification of Salinococcus sp. Bachu38 nov., a PGPR from the rhizosphere of Tamarix.</title>
        <authorList>
            <person name="Liang Z."/>
            <person name="Zhang X."/>
            <person name="Jia J."/>
            <person name="Chen X."/>
            <person name="Wang Y."/>
            <person name="Wang Q."/>
            <person name="Wang R."/>
        </authorList>
    </citation>
    <scope>NUCLEOTIDE SEQUENCE [LARGE SCALE GENOMIC DNA]</scope>
    <source>
        <strain evidence="15">Bachu38</strain>
    </source>
</reference>
<feature type="active site" description="Proton acceptor" evidence="12">
    <location>
        <position position="242"/>
    </location>
</feature>
<feature type="binding site" evidence="12">
    <location>
        <begin position="41"/>
        <end position="45"/>
    </location>
    <ligand>
        <name>substrate</name>
    </ligand>
</feature>
<dbReference type="RefSeq" id="WP_342389173.1">
    <property type="nucleotide sequence ID" value="NZ_CP138333.2"/>
</dbReference>
<feature type="domain" description="Carbohydrate kinase PfkB" evidence="13">
    <location>
        <begin position="5"/>
        <end position="284"/>
    </location>
</feature>
<evidence type="ECO:0000256" key="8">
    <source>
        <dbReference type="ARBA" id="ARBA00022840"/>
    </source>
</evidence>
<dbReference type="InterPro" id="IPR011611">
    <property type="entry name" value="PfkB_dom"/>
</dbReference>
<comment type="subunit">
    <text evidence="12">Homodimer.</text>
</comment>
<feature type="binding site" evidence="12">
    <location>
        <position position="242"/>
    </location>
    <ligand>
        <name>substrate</name>
    </ligand>
</feature>
<comment type="similarity">
    <text evidence="1">Belongs to the carbohydrate kinase pfkB family.</text>
</comment>
<evidence type="ECO:0000256" key="10">
    <source>
        <dbReference type="ARBA" id="ARBA00022958"/>
    </source>
</evidence>
<keyword evidence="6 12" id="KW-0547">Nucleotide-binding</keyword>
<dbReference type="PRINTS" id="PR00990">
    <property type="entry name" value="RIBOKINASE"/>
</dbReference>
<keyword evidence="4 12" id="KW-0808">Transferase</keyword>
<feature type="binding site" evidence="12">
    <location>
        <position position="272"/>
    </location>
    <ligand>
        <name>K(+)</name>
        <dbReference type="ChEBI" id="CHEBI:29103"/>
    </ligand>
</feature>
<protein>
    <recommendedName>
        <fullName evidence="3 12">Ribokinase</fullName>
        <shortName evidence="12">RK</shortName>
        <ecNumber evidence="2 12">2.7.1.15</ecNumber>
    </recommendedName>
</protein>
<dbReference type="Proteomes" id="UP001455384">
    <property type="component" value="Chromosome"/>
</dbReference>
<feature type="binding site" evidence="12">
    <location>
        <position position="141"/>
    </location>
    <ligand>
        <name>substrate</name>
    </ligand>
</feature>
<feature type="binding site" evidence="12">
    <location>
        <position position="185"/>
    </location>
    <ligand>
        <name>ATP</name>
        <dbReference type="ChEBI" id="CHEBI:30616"/>
    </ligand>
</feature>
<feature type="binding site" evidence="12">
    <location>
        <position position="277"/>
    </location>
    <ligand>
        <name>K(+)</name>
        <dbReference type="ChEBI" id="CHEBI:29103"/>
    </ligand>
</feature>
<keyword evidence="5 12" id="KW-0479">Metal-binding</keyword>
<keyword evidence="10 12" id="KW-0630">Potassium</keyword>
<feature type="binding site" evidence="12">
    <location>
        <position position="275"/>
    </location>
    <ligand>
        <name>K(+)</name>
        <dbReference type="ChEBI" id="CHEBI:29103"/>
    </ligand>
</feature>
<accession>A0ABZ3CMF5</accession>
<comment type="activity regulation">
    <text evidence="12">Activated by a monovalent cation that binds near, but not in, the active site. The most likely occupant of the site in vivo is potassium. Ion binding induces a conformational change that may alter substrate affinity.</text>
</comment>
<dbReference type="EC" id="2.7.1.15" evidence="2 12"/>
<keyword evidence="9 12" id="KW-0460">Magnesium</keyword>
<dbReference type="PANTHER" id="PTHR10584:SF166">
    <property type="entry name" value="RIBOKINASE"/>
    <property type="match status" value="1"/>
</dbReference>
<evidence type="ECO:0000256" key="6">
    <source>
        <dbReference type="ARBA" id="ARBA00022741"/>
    </source>
</evidence>
<feature type="binding site" evidence="12">
    <location>
        <position position="266"/>
    </location>
    <ligand>
        <name>ATP</name>
        <dbReference type="ChEBI" id="CHEBI:30616"/>
    </ligand>
</feature>
<comment type="similarity">
    <text evidence="12">Belongs to the carbohydrate kinase PfkB family. Ribokinase subfamily.</text>
</comment>
<dbReference type="PANTHER" id="PTHR10584">
    <property type="entry name" value="SUGAR KINASE"/>
    <property type="match status" value="1"/>
</dbReference>
<feature type="binding site" evidence="12">
    <location>
        <begin position="210"/>
        <end position="215"/>
    </location>
    <ligand>
        <name>ATP</name>
        <dbReference type="ChEBI" id="CHEBI:30616"/>
    </ligand>
</feature>
<dbReference type="EMBL" id="CP138333">
    <property type="protein sequence ID" value="WZX30662.1"/>
    <property type="molecule type" value="Genomic_DNA"/>
</dbReference>
<evidence type="ECO:0000256" key="11">
    <source>
        <dbReference type="ARBA" id="ARBA00023277"/>
    </source>
</evidence>
<keyword evidence="8 12" id="KW-0067">ATP-binding</keyword>
<organism evidence="14 15">
    <name type="scientific">Salinicoccus bachuensis</name>
    <dbReference type="NCBI Taxonomy" id="3136731"/>
    <lineage>
        <taxon>Bacteria</taxon>
        <taxon>Bacillati</taxon>
        <taxon>Bacillota</taxon>
        <taxon>Bacilli</taxon>
        <taxon>Bacillales</taxon>
        <taxon>Staphylococcaceae</taxon>
        <taxon>Salinicoccus</taxon>
    </lineage>
</organism>
<keyword evidence="7 12" id="KW-0418">Kinase</keyword>
<feature type="binding site" evidence="12">
    <location>
        <begin position="241"/>
        <end position="242"/>
    </location>
    <ligand>
        <name>ATP</name>
        <dbReference type="ChEBI" id="CHEBI:30616"/>
    </ligand>
</feature>
<comment type="caution">
    <text evidence="12">Lacks conserved residue(s) required for the propagation of feature annotation.</text>
</comment>